<accession>A0A9P4TFA6</accession>
<proteinExistence type="predicted"/>
<evidence type="ECO:0000313" key="2">
    <source>
        <dbReference type="Proteomes" id="UP000801428"/>
    </source>
</evidence>
<dbReference type="SUPFAM" id="SSF52047">
    <property type="entry name" value="RNI-like"/>
    <property type="match status" value="1"/>
</dbReference>
<dbReference type="AlphaFoldDB" id="A0A9P4TFA6"/>
<dbReference type="Gene3D" id="3.80.10.10">
    <property type="entry name" value="Ribonuclease Inhibitor"/>
    <property type="match status" value="1"/>
</dbReference>
<evidence type="ECO:0008006" key="3">
    <source>
        <dbReference type="Google" id="ProtNLM"/>
    </source>
</evidence>
<evidence type="ECO:0000313" key="1">
    <source>
        <dbReference type="EMBL" id="KAF3003679.1"/>
    </source>
</evidence>
<dbReference type="OrthoDB" id="10634752at2759"/>
<keyword evidence="2" id="KW-1185">Reference proteome</keyword>
<dbReference type="InterPro" id="IPR032675">
    <property type="entry name" value="LRR_dom_sf"/>
</dbReference>
<comment type="caution">
    <text evidence="1">The sequence shown here is derived from an EMBL/GenBank/DDBJ whole genome shotgun (WGS) entry which is preliminary data.</text>
</comment>
<name>A0A9P4TFA6_CURKU</name>
<protein>
    <recommendedName>
        <fullName evidence="3">F-box domain-containing protein</fullName>
    </recommendedName>
</protein>
<dbReference type="Proteomes" id="UP000801428">
    <property type="component" value="Unassembled WGS sequence"/>
</dbReference>
<sequence length="510" mass="58331">MQVADPIRRRLDNLAEELINDILQCVSSKASLAAVSLTSRKLHRIVEPILYDNISLFVSYDGRPFQVPPDYPNGTFAKLYSVRGKEWNEANRSSLQHDNIRRFRRAIQDRPVLASYVKTLKISRLDRTVTLTGCCNQTRHPLPSPGDSMDQNPVPKLLCRLPSLKSLDTSQYLRCSTQWCPVIYSINPLQYGLDRGPPPDFTWLKDVQIHCGSGHPASDLEPLFRLPNLKDLGLHKTGNFIAFDSSEMASWLSIKNCPIETLSLINCHLFWWHEEGKLASNPYYIFSAVAKRLENLHITSNQPRHAPLILSAFKRRIPQLQTLEISRNLEHPPNNYLKMHYSPVLKAHLSDIWRNQWILSALQDASDLRTLHLDVTDFGTPISLQNLLISQRDTQLPPHAWAYFVRHVLPYISAADGFMQAQLPVSPVMEELVLHFQSTDMQRFGLGLVYALTCLARSMPTAAPQLKRVVIVVEKRVSKRRRNMFQHGKVIWRELGHLLRRVGVELLVTS</sequence>
<dbReference type="EMBL" id="SWKU01000009">
    <property type="protein sequence ID" value="KAF3003679.1"/>
    <property type="molecule type" value="Genomic_DNA"/>
</dbReference>
<organism evidence="1 2">
    <name type="scientific">Curvularia kusanoi</name>
    <name type="common">Cochliobolus kusanoi</name>
    <dbReference type="NCBI Taxonomy" id="90978"/>
    <lineage>
        <taxon>Eukaryota</taxon>
        <taxon>Fungi</taxon>
        <taxon>Dikarya</taxon>
        <taxon>Ascomycota</taxon>
        <taxon>Pezizomycotina</taxon>
        <taxon>Dothideomycetes</taxon>
        <taxon>Pleosporomycetidae</taxon>
        <taxon>Pleosporales</taxon>
        <taxon>Pleosporineae</taxon>
        <taxon>Pleosporaceae</taxon>
        <taxon>Curvularia</taxon>
    </lineage>
</organism>
<gene>
    <name evidence="1" type="ORF">E8E13_008615</name>
</gene>
<reference evidence="1" key="1">
    <citation type="submission" date="2019-04" db="EMBL/GenBank/DDBJ databases">
        <title>Sequencing of skin fungus with MAO and IRED activity.</title>
        <authorList>
            <person name="Marsaioli A.J."/>
            <person name="Bonatto J.M.C."/>
            <person name="Reis Junior O."/>
        </authorList>
    </citation>
    <scope>NUCLEOTIDE SEQUENCE</scope>
    <source>
        <strain evidence="1">30M1</strain>
    </source>
</reference>